<dbReference type="EMBL" id="GEDG01016070">
    <property type="protein sequence ID" value="JAP22891.1"/>
    <property type="molecule type" value="Transcribed_RNA"/>
</dbReference>
<protein>
    <submittedName>
        <fullName evidence="1">Putative ovule protein</fullName>
    </submittedName>
</protein>
<proteinExistence type="predicted"/>
<sequence>MCFYYFLDMDLESSPIFIIFFLFPFSLGGRMRTGLGENGEAMLLLKPNLCFPLDCSSLTPYASSKAKFVFSARLFQFNIFV</sequence>
<reference evidence="1" key="1">
    <citation type="submission" date="2015-12" db="EMBL/GenBank/DDBJ databases">
        <title>Gene expression during late stages of embryo sac development: a critical building block for successful pollen-pistil interactions.</title>
        <authorList>
            <person name="Liu Y."/>
            <person name="Joly V."/>
            <person name="Sabar M."/>
            <person name="Matton D.P."/>
        </authorList>
    </citation>
    <scope>NUCLEOTIDE SEQUENCE</scope>
</reference>
<name>A0A0V0HTP6_SOLCH</name>
<dbReference type="AlphaFoldDB" id="A0A0V0HTP6"/>
<organism evidence="1">
    <name type="scientific">Solanum chacoense</name>
    <name type="common">Chaco potato</name>
    <dbReference type="NCBI Taxonomy" id="4108"/>
    <lineage>
        <taxon>Eukaryota</taxon>
        <taxon>Viridiplantae</taxon>
        <taxon>Streptophyta</taxon>
        <taxon>Embryophyta</taxon>
        <taxon>Tracheophyta</taxon>
        <taxon>Spermatophyta</taxon>
        <taxon>Magnoliopsida</taxon>
        <taxon>eudicotyledons</taxon>
        <taxon>Gunneridae</taxon>
        <taxon>Pentapetalae</taxon>
        <taxon>asterids</taxon>
        <taxon>lamiids</taxon>
        <taxon>Solanales</taxon>
        <taxon>Solanaceae</taxon>
        <taxon>Solanoideae</taxon>
        <taxon>Solaneae</taxon>
        <taxon>Solanum</taxon>
    </lineage>
</organism>
<accession>A0A0V0HTP6</accession>
<evidence type="ECO:0000313" key="1">
    <source>
        <dbReference type="EMBL" id="JAP22891.1"/>
    </source>
</evidence>